<evidence type="ECO:0000256" key="4">
    <source>
        <dbReference type="ARBA" id="ARBA00023235"/>
    </source>
</evidence>
<dbReference type="PANTHER" id="PTHR43684:SF1">
    <property type="entry name" value="ENOYL-COA DELTA ISOMERASE 2"/>
    <property type="match status" value="1"/>
</dbReference>
<dbReference type="GO" id="GO:0004165">
    <property type="term" value="F:delta(3)-delta(2)-enoyl-CoA isomerase activity"/>
    <property type="evidence" value="ECO:0007669"/>
    <property type="project" value="UniProtKB-ARBA"/>
</dbReference>
<dbReference type="Proteomes" id="UP000315252">
    <property type="component" value="Unassembled WGS sequence"/>
</dbReference>
<accession>A0A545U365</accession>
<keyword evidence="3" id="KW-0576">Peroxisome</keyword>
<dbReference type="EMBL" id="VHSH01000001">
    <property type="protein sequence ID" value="TQV83906.1"/>
    <property type="molecule type" value="Genomic_DNA"/>
</dbReference>
<keyword evidence="4" id="KW-0413">Isomerase</keyword>
<keyword evidence="6" id="KW-1185">Reference proteome</keyword>
<dbReference type="InterPro" id="IPR001753">
    <property type="entry name" value="Enoyl-CoA_hydra/iso"/>
</dbReference>
<dbReference type="Gene3D" id="1.10.12.10">
    <property type="entry name" value="Lyase 2-enoyl-coa Hydratase, Chain A, domain 2"/>
    <property type="match status" value="1"/>
</dbReference>
<dbReference type="Gene3D" id="3.90.226.10">
    <property type="entry name" value="2-enoyl-CoA Hydratase, Chain A, domain 1"/>
    <property type="match status" value="1"/>
</dbReference>
<evidence type="ECO:0000256" key="1">
    <source>
        <dbReference type="ARBA" id="ARBA00004275"/>
    </source>
</evidence>
<evidence type="ECO:0000256" key="3">
    <source>
        <dbReference type="ARBA" id="ARBA00023140"/>
    </source>
</evidence>
<comment type="caution">
    <text evidence="5">The sequence shown here is derived from an EMBL/GenBank/DDBJ whole genome shotgun (WGS) entry which is preliminary data.</text>
</comment>
<evidence type="ECO:0000313" key="5">
    <source>
        <dbReference type="EMBL" id="TQV83906.1"/>
    </source>
</evidence>
<evidence type="ECO:0000313" key="6">
    <source>
        <dbReference type="Proteomes" id="UP000315252"/>
    </source>
</evidence>
<dbReference type="OrthoDB" id="9797151at2"/>
<name>A0A545U365_9PROT</name>
<comment type="similarity">
    <text evidence="2">Belongs to the enoyl-CoA hydratase/isomerase family.</text>
</comment>
<dbReference type="CDD" id="cd06558">
    <property type="entry name" value="crotonase-like"/>
    <property type="match status" value="1"/>
</dbReference>
<dbReference type="InterPro" id="IPR029045">
    <property type="entry name" value="ClpP/crotonase-like_dom_sf"/>
</dbReference>
<dbReference type="Pfam" id="PF00378">
    <property type="entry name" value="ECH_1"/>
    <property type="match status" value="1"/>
</dbReference>
<organism evidence="5 6">
    <name type="scientific">Denitrobaculum tricleocarpae</name>
    <dbReference type="NCBI Taxonomy" id="2591009"/>
    <lineage>
        <taxon>Bacteria</taxon>
        <taxon>Pseudomonadati</taxon>
        <taxon>Pseudomonadota</taxon>
        <taxon>Alphaproteobacteria</taxon>
        <taxon>Rhodospirillales</taxon>
        <taxon>Rhodospirillaceae</taxon>
        <taxon>Denitrobaculum</taxon>
    </lineage>
</organism>
<gene>
    <name evidence="5" type="ORF">FKG95_04845</name>
</gene>
<reference evidence="5 6" key="1">
    <citation type="submission" date="2019-06" db="EMBL/GenBank/DDBJ databases">
        <title>Whole genome sequence for Rhodospirillaceae sp. R148.</title>
        <authorList>
            <person name="Wang G."/>
        </authorList>
    </citation>
    <scope>NUCLEOTIDE SEQUENCE [LARGE SCALE GENOMIC DNA]</scope>
    <source>
        <strain evidence="5 6">R148</strain>
    </source>
</reference>
<dbReference type="PANTHER" id="PTHR43684">
    <property type="match status" value="1"/>
</dbReference>
<dbReference type="InterPro" id="IPR014748">
    <property type="entry name" value="Enoyl-CoA_hydra_C"/>
</dbReference>
<comment type="subcellular location">
    <subcellularLocation>
        <location evidence="1">Peroxisome</location>
    </subcellularLocation>
</comment>
<dbReference type="SUPFAM" id="SSF52096">
    <property type="entry name" value="ClpP/crotonase"/>
    <property type="match status" value="1"/>
</dbReference>
<protein>
    <submittedName>
        <fullName evidence="5">Enoyl-CoA hydratase</fullName>
    </submittedName>
</protein>
<dbReference type="RefSeq" id="WP_142895141.1">
    <property type="nucleotide sequence ID" value="NZ_ML660052.1"/>
</dbReference>
<dbReference type="InterPro" id="IPR051053">
    <property type="entry name" value="ECH/Chromodomain_protein"/>
</dbReference>
<dbReference type="AlphaFoldDB" id="A0A545U365"/>
<sequence>MTDTILSQTEDRVLKITLNRPEKKNALTLAMYERMTALVAAAQDDPEVRVVMITGSGDSFSSGNDLADFLAHPPTPGDSPAASFLHCIAQAEKPLIAAVNGLAIGIGTTLLLHCDFAYAAASAKFQLPFVNLALVPEAGSSLLMPQLAGHRKASELLMLGEMFDPETAREVGLINSVCADADLEQTALETARRLAAKPPEALRLTKALMKDTSGGVTERINKELGHFAHRLESTEAHEAMQAFMEKRLPDFSKFS</sequence>
<evidence type="ECO:0000256" key="2">
    <source>
        <dbReference type="ARBA" id="ARBA00005254"/>
    </source>
</evidence>
<proteinExistence type="inferred from homology"/>